<feature type="binding site" description="axial binding residue" evidence="1">
    <location>
        <position position="244"/>
    </location>
    <ligand>
        <name>heme</name>
        <dbReference type="ChEBI" id="CHEBI:30413"/>
    </ligand>
    <ligandPart>
        <name>Fe</name>
        <dbReference type="ChEBI" id="CHEBI:18248"/>
    </ligandPart>
</feature>
<keyword evidence="1" id="KW-0479">Metal-binding</keyword>
<feature type="binding site" evidence="1">
    <location>
        <position position="258"/>
    </location>
    <ligand>
        <name>substrate</name>
    </ligand>
</feature>
<protein>
    <recommendedName>
        <fullName evidence="1">Tryptophan 2,3-dioxygenase</fullName>
        <shortName evidence="1">TDO</shortName>
        <ecNumber evidence="1">1.13.11.11</ecNumber>
    </recommendedName>
    <alternativeName>
        <fullName evidence="1">Tryptamin 2,3-dioxygenase</fullName>
    </alternativeName>
    <alternativeName>
        <fullName evidence="1">Tryptophan oxygenase</fullName>
        <shortName evidence="1">TO</shortName>
        <shortName evidence="1">TRPO</shortName>
    </alternativeName>
    <alternativeName>
        <fullName evidence="1">Tryptophan pyrrolase</fullName>
    </alternativeName>
    <alternativeName>
        <fullName evidence="1">Tryptophanase</fullName>
    </alternativeName>
</protein>
<comment type="similarity">
    <text evidence="1">Belongs to the tryptophan 2,3-dioxygenase family.</text>
</comment>
<dbReference type="Gene3D" id="1.20.58.480">
    <property type="match status" value="1"/>
</dbReference>
<dbReference type="GO" id="GO:0046872">
    <property type="term" value="F:metal ion binding"/>
    <property type="evidence" value="ECO:0007669"/>
    <property type="project" value="UniProtKB-KW"/>
</dbReference>
<keyword evidence="1" id="KW-0823">Tryptophan catabolism</keyword>
<feature type="compositionally biased region" description="Low complexity" evidence="2">
    <location>
        <begin position="13"/>
        <end position="23"/>
    </location>
</feature>
<dbReference type="GO" id="GO:0020037">
    <property type="term" value="F:heme binding"/>
    <property type="evidence" value="ECO:0007669"/>
    <property type="project" value="UniProtKB-UniRule"/>
</dbReference>
<evidence type="ECO:0000313" key="3">
    <source>
        <dbReference type="EMBL" id="MBB4932588.1"/>
    </source>
</evidence>
<proteinExistence type="inferred from homology"/>
<comment type="catalytic activity">
    <reaction evidence="1">
        <text>L-tryptophan + O2 = N-formyl-L-kynurenine</text>
        <dbReference type="Rhea" id="RHEA:24536"/>
        <dbReference type="ChEBI" id="CHEBI:15379"/>
        <dbReference type="ChEBI" id="CHEBI:57912"/>
        <dbReference type="ChEBI" id="CHEBI:58629"/>
        <dbReference type="EC" id="1.13.11.11"/>
    </reaction>
</comment>
<dbReference type="EC" id="1.13.11.11" evidence="1"/>
<evidence type="ECO:0000256" key="1">
    <source>
        <dbReference type="HAMAP-Rule" id="MF_01972"/>
    </source>
</evidence>
<keyword evidence="1" id="KW-0408">Iron</keyword>
<evidence type="ECO:0000256" key="2">
    <source>
        <dbReference type="SAM" id="MobiDB-lite"/>
    </source>
</evidence>
<keyword evidence="1 3" id="KW-0560">Oxidoreductase</keyword>
<dbReference type="GO" id="GO:0019442">
    <property type="term" value="P:L-tryptophan catabolic process to acetyl-CoA"/>
    <property type="evidence" value="ECO:0007669"/>
    <property type="project" value="TreeGrafter"/>
</dbReference>
<comment type="function">
    <text evidence="1">Heme-dependent dioxygenase that catalyzes the oxidative cleavage of the L-tryptophan (L-Trp) pyrrole ring and converts L-tryptophan to N-formyl-L-kynurenine. Catalyzes the oxidative cleavage of the indole moiety.</text>
</comment>
<dbReference type="SUPFAM" id="SSF140959">
    <property type="entry name" value="Indolic compounds 2,3-dioxygenase-like"/>
    <property type="match status" value="1"/>
</dbReference>
<organism evidence="3 4">
    <name type="scientific">Lipingzhangella halophila</name>
    <dbReference type="NCBI Taxonomy" id="1783352"/>
    <lineage>
        <taxon>Bacteria</taxon>
        <taxon>Bacillati</taxon>
        <taxon>Actinomycetota</taxon>
        <taxon>Actinomycetes</taxon>
        <taxon>Streptosporangiales</taxon>
        <taxon>Nocardiopsidaceae</taxon>
        <taxon>Lipingzhangella</taxon>
    </lineage>
</organism>
<comment type="pathway">
    <text evidence="1">Amino-acid degradation; L-tryptophan degradation via kynurenine pathway; L-kynurenine from L-tryptophan: step 1/2.</text>
</comment>
<accession>A0A7W7RJ82</accession>
<keyword evidence="4" id="KW-1185">Reference proteome</keyword>
<name>A0A7W7RJ82_9ACTN</name>
<dbReference type="InterPro" id="IPR037217">
    <property type="entry name" value="Trp/Indoleamine_2_3_dOase-like"/>
</dbReference>
<dbReference type="RefSeq" id="WP_184580121.1">
    <property type="nucleotide sequence ID" value="NZ_JACHJT010000001.1"/>
</dbReference>
<dbReference type="PANTHER" id="PTHR10138:SF0">
    <property type="entry name" value="TRYPTOPHAN 2,3-DIOXYGENASE"/>
    <property type="match status" value="1"/>
</dbReference>
<keyword evidence="1 3" id="KW-0223">Dioxygenase</keyword>
<gene>
    <name evidence="1" type="primary">kynA</name>
    <name evidence="3" type="ORF">F4561_003408</name>
</gene>
<comment type="subunit">
    <text evidence="1">Homotetramer.</text>
</comment>
<dbReference type="InterPro" id="IPR004981">
    <property type="entry name" value="Trp_2_3_dOase"/>
</dbReference>
<dbReference type="EMBL" id="JACHJT010000001">
    <property type="protein sequence ID" value="MBB4932588.1"/>
    <property type="molecule type" value="Genomic_DNA"/>
</dbReference>
<keyword evidence="1" id="KW-0349">Heme</keyword>
<comment type="cofactor">
    <cofactor evidence="1">
        <name>heme</name>
        <dbReference type="ChEBI" id="CHEBI:30413"/>
    </cofactor>
    <text evidence="1">Binds 1 heme group per subunit.</text>
</comment>
<dbReference type="Pfam" id="PF03301">
    <property type="entry name" value="Trp_dioxygenase"/>
    <property type="match status" value="2"/>
</dbReference>
<sequence length="286" mass="32128">MTPDSHVSRDPEPAAAGGREGPALDGDRAGEYLRYARVDTLLSLQHPRTSEPAEVSFIITTQVMELLFTLIRQRWEAARDALDADEVAGAIAELRRGTQVQDVLVASWELLATLTPAEFTRIRESLGDASGFHSFAYRHLEFLLGEKSAAMVRQFRSTPEVRAGLERALAAPSLYDAALRLLHRRGFAVPPERVERDWTRRYEPHTEVERAWGEVYAGERGELFELAEALLDTAERVTRWRHRHLMAVKRAMGAKPGTGGSSGLEWLRASAERDVFPELWTLRTNA</sequence>
<dbReference type="AlphaFoldDB" id="A0A7W7RJ82"/>
<dbReference type="Proteomes" id="UP000523007">
    <property type="component" value="Unassembled WGS sequence"/>
</dbReference>
<dbReference type="UniPathway" id="UPA00333">
    <property type="reaction ID" value="UER00453"/>
</dbReference>
<feature type="compositionally biased region" description="Basic and acidic residues" evidence="2">
    <location>
        <begin position="1"/>
        <end position="12"/>
    </location>
</feature>
<comment type="caution">
    <text evidence="3">The sequence shown here is derived from an EMBL/GenBank/DDBJ whole genome shotgun (WGS) entry which is preliminary data.</text>
</comment>
<reference evidence="3 4" key="1">
    <citation type="submission" date="2020-08" db="EMBL/GenBank/DDBJ databases">
        <title>Sequencing the genomes of 1000 actinobacteria strains.</title>
        <authorList>
            <person name="Klenk H.-P."/>
        </authorList>
    </citation>
    <scope>NUCLEOTIDE SEQUENCE [LARGE SCALE GENOMIC DNA]</scope>
    <source>
        <strain evidence="3 4">DSM 102030</strain>
    </source>
</reference>
<dbReference type="GO" id="GO:0004833">
    <property type="term" value="F:L-tryptophan 2,3-dioxygenase activity"/>
    <property type="evidence" value="ECO:0007669"/>
    <property type="project" value="UniProtKB-UniRule"/>
</dbReference>
<dbReference type="HAMAP" id="MF_01972">
    <property type="entry name" value="T23O"/>
    <property type="match status" value="1"/>
</dbReference>
<feature type="binding site" evidence="1">
    <location>
        <position position="123"/>
    </location>
    <ligand>
        <name>substrate</name>
    </ligand>
</feature>
<dbReference type="GO" id="GO:0019441">
    <property type="term" value="P:L-tryptophan catabolic process to kynurenine"/>
    <property type="evidence" value="ECO:0007669"/>
    <property type="project" value="UniProtKB-UniRule"/>
</dbReference>
<feature type="region of interest" description="Disordered" evidence="2">
    <location>
        <begin position="1"/>
        <end position="26"/>
    </location>
</feature>
<evidence type="ECO:0000313" key="4">
    <source>
        <dbReference type="Proteomes" id="UP000523007"/>
    </source>
</evidence>
<dbReference type="PANTHER" id="PTHR10138">
    <property type="entry name" value="TRYPTOPHAN 2,3-DIOXYGENASE"/>
    <property type="match status" value="1"/>
</dbReference>
<comment type="caution">
    <text evidence="1">Lacks conserved residue(s) required for the propagation of feature annotation.</text>
</comment>